<dbReference type="HOGENOM" id="CLU_2289233_0_0_0"/>
<evidence type="ECO:0000313" key="3">
    <source>
        <dbReference type="Proteomes" id="UP000002016"/>
    </source>
</evidence>
<dbReference type="STRING" id="416591.Tlet_0616"/>
<dbReference type="RefSeq" id="WP_012002663.1">
    <property type="nucleotide sequence ID" value="NC_009828.1"/>
</dbReference>
<gene>
    <name evidence="2" type="ordered locus">Tlet_0616</name>
</gene>
<dbReference type="KEGG" id="tle:Tlet_0616"/>
<name>A8F4U8_PSELT</name>
<dbReference type="AlphaFoldDB" id="A8F4U8"/>
<dbReference type="Proteomes" id="UP000002016">
    <property type="component" value="Chromosome"/>
</dbReference>
<dbReference type="EMBL" id="CP000812">
    <property type="protein sequence ID" value="ABV33182.1"/>
    <property type="molecule type" value="Genomic_DNA"/>
</dbReference>
<sequence length="96" mass="10732">MITPVDFHTIIVRGNEVSSNIAQIIGAQLAAGQLLNSQMTEKSRQQARMVNPKNPVEGKLVKSSTEERGAKYYSRYGKQRSQNKEENKGSILDVRL</sequence>
<keyword evidence="3" id="KW-1185">Reference proteome</keyword>
<accession>A8F4U8</accession>
<reference evidence="2 3" key="2">
    <citation type="journal article" date="2009" name="Proc. Natl. Acad. Sci. U.S.A.">
        <title>On the chimeric nature, thermophilic origin, and phylogenetic placement of the Thermotogales.</title>
        <authorList>
            <person name="Zhaxybayeva O."/>
            <person name="Swithers K.S."/>
            <person name="Lapierre P."/>
            <person name="Fournier G.P."/>
            <person name="Bickhart D.M."/>
            <person name="DeBoy R.T."/>
            <person name="Nelson K.E."/>
            <person name="Nesbo C.L."/>
            <person name="Doolittle W.F."/>
            <person name="Gogarten J.P."/>
            <person name="Noll K.M."/>
        </authorList>
    </citation>
    <scope>NUCLEOTIDE SEQUENCE [LARGE SCALE GENOMIC DNA]</scope>
    <source>
        <strain evidence="3">ATCC BAA-301 / DSM 14385 / NBRC 107922 / TMO</strain>
    </source>
</reference>
<reference evidence="2 3" key="1">
    <citation type="submission" date="2007-08" db="EMBL/GenBank/DDBJ databases">
        <title>Complete sequence of Thermotoga lettingae TMO.</title>
        <authorList>
            <consortium name="US DOE Joint Genome Institute"/>
            <person name="Copeland A."/>
            <person name="Lucas S."/>
            <person name="Lapidus A."/>
            <person name="Barry K."/>
            <person name="Glavina del Rio T."/>
            <person name="Dalin E."/>
            <person name="Tice H."/>
            <person name="Pitluck S."/>
            <person name="Foster B."/>
            <person name="Bruce D."/>
            <person name="Schmutz J."/>
            <person name="Larimer F."/>
            <person name="Land M."/>
            <person name="Hauser L."/>
            <person name="Kyrpides N."/>
            <person name="Mikhailova N."/>
            <person name="Nelson K."/>
            <person name="Gogarten J.P."/>
            <person name="Noll K."/>
            <person name="Richardson P."/>
        </authorList>
    </citation>
    <scope>NUCLEOTIDE SEQUENCE [LARGE SCALE GENOMIC DNA]</scope>
    <source>
        <strain evidence="3">ATCC BAA-301 / DSM 14385 / NBRC 107922 / TMO</strain>
    </source>
</reference>
<feature type="region of interest" description="Disordered" evidence="1">
    <location>
        <begin position="46"/>
        <end position="96"/>
    </location>
</feature>
<evidence type="ECO:0000256" key="1">
    <source>
        <dbReference type="SAM" id="MobiDB-lite"/>
    </source>
</evidence>
<dbReference type="OrthoDB" id="49366at2"/>
<proteinExistence type="predicted"/>
<protein>
    <submittedName>
        <fullName evidence="2">Uncharacterized protein</fullName>
    </submittedName>
</protein>
<feature type="compositionally biased region" description="Basic and acidic residues" evidence="1">
    <location>
        <begin position="82"/>
        <end position="96"/>
    </location>
</feature>
<organism evidence="2 3">
    <name type="scientific">Pseudothermotoga lettingae (strain ATCC BAA-301 / DSM 14385 / NBRC 107922 / TMO)</name>
    <name type="common">Thermotoga lettingae</name>
    <dbReference type="NCBI Taxonomy" id="416591"/>
    <lineage>
        <taxon>Bacteria</taxon>
        <taxon>Thermotogati</taxon>
        <taxon>Thermotogota</taxon>
        <taxon>Thermotogae</taxon>
        <taxon>Thermotogales</taxon>
        <taxon>Thermotogaceae</taxon>
        <taxon>Pseudothermotoga</taxon>
    </lineage>
</organism>
<evidence type="ECO:0000313" key="2">
    <source>
        <dbReference type="EMBL" id="ABV33182.1"/>
    </source>
</evidence>